<evidence type="ECO:0000313" key="3">
    <source>
        <dbReference type="Proteomes" id="UP000295633"/>
    </source>
</evidence>
<dbReference type="InterPro" id="IPR004843">
    <property type="entry name" value="Calcineurin-like_PHP"/>
</dbReference>
<dbReference type="PANTHER" id="PTHR31302:SF20">
    <property type="entry name" value="CONSERVED PROTEIN"/>
    <property type="match status" value="1"/>
</dbReference>
<dbReference type="RefSeq" id="WP_133398388.1">
    <property type="nucleotide sequence ID" value="NZ_SMZX01000001.1"/>
</dbReference>
<comment type="caution">
    <text evidence="2">The sequence shown here is derived from an EMBL/GenBank/DDBJ whole genome shotgun (WGS) entry which is preliminary data.</text>
</comment>
<dbReference type="InterPro" id="IPR051158">
    <property type="entry name" value="Metallophosphoesterase_sf"/>
</dbReference>
<dbReference type="InterPro" id="IPR029052">
    <property type="entry name" value="Metallo-depent_PP-like"/>
</dbReference>
<gene>
    <name evidence="2" type="ORF">E2R54_01165</name>
</gene>
<dbReference type="AlphaFoldDB" id="A0A4R5YJ05"/>
<dbReference type="Pfam" id="PF00149">
    <property type="entry name" value="Metallophos"/>
    <property type="match status" value="1"/>
</dbReference>
<dbReference type="GO" id="GO:0009245">
    <property type="term" value="P:lipid A biosynthetic process"/>
    <property type="evidence" value="ECO:0007669"/>
    <property type="project" value="TreeGrafter"/>
</dbReference>
<name>A0A4R5YJ05_9MICO</name>
<proteinExistence type="predicted"/>
<dbReference type="EMBL" id="SMZX01000001">
    <property type="protein sequence ID" value="TDL45126.1"/>
    <property type="molecule type" value="Genomic_DNA"/>
</dbReference>
<sequence>MRPASRTALTTLGAVGAVGVSAAIWGIGIERYLFTARRHELAVLPEGSASLTVLHLSDAHMAPWQHRKQRWIADLADAVQPDVVINTGDNLGHDDGIRGIRAAFEPLRGVPGFFVHGSNDKVAPSGRNPLKYFTGPSDHPVRGRRLDTDALDAYLSDLGQTALDNTAASIRVAGLRIDALGVDDAHRQWDDLEAATTALEALPSDDSSRLRLGVTHAPYQRVLNAFTDAGADLLLAGHTHGGQVRIPFARKALVANCDIPLDQARGRSEWTHAGRTVPLNVSAGLGHSIYAPIRFGCRPEASVLVLRARRADDSPERRSAG</sequence>
<dbReference type="Proteomes" id="UP000295633">
    <property type="component" value="Unassembled WGS sequence"/>
</dbReference>
<evidence type="ECO:0000259" key="1">
    <source>
        <dbReference type="Pfam" id="PF00149"/>
    </source>
</evidence>
<accession>A0A4R5YJ05</accession>
<evidence type="ECO:0000313" key="2">
    <source>
        <dbReference type="EMBL" id="TDL45126.1"/>
    </source>
</evidence>
<reference evidence="2 3" key="1">
    <citation type="submission" date="2019-03" db="EMBL/GenBank/DDBJ databases">
        <title>Genome Sequencing and Assembly of Various Microbes Isolated from Partially Reclaimed Soil and Acid Mine Drainage (AMD) Site.</title>
        <authorList>
            <person name="Steinbock B."/>
            <person name="Bechtold R."/>
            <person name="Sevigny J.L."/>
            <person name="Thomas D."/>
            <person name="Cuthill L.R."/>
            <person name="Aveiro Johannsen E.J."/>
            <person name="Thomas K."/>
            <person name="Ghosh A."/>
        </authorList>
    </citation>
    <scope>NUCLEOTIDE SEQUENCE [LARGE SCALE GENOMIC DNA]</scope>
    <source>
        <strain evidence="2 3">F-B2</strain>
    </source>
</reference>
<dbReference type="Gene3D" id="3.60.21.10">
    <property type="match status" value="1"/>
</dbReference>
<dbReference type="GO" id="GO:0008758">
    <property type="term" value="F:UDP-2,3-diacylglucosamine hydrolase activity"/>
    <property type="evidence" value="ECO:0007669"/>
    <property type="project" value="TreeGrafter"/>
</dbReference>
<feature type="domain" description="Calcineurin-like phosphoesterase" evidence="1">
    <location>
        <begin position="52"/>
        <end position="241"/>
    </location>
</feature>
<dbReference type="PANTHER" id="PTHR31302">
    <property type="entry name" value="TRANSMEMBRANE PROTEIN WITH METALLOPHOSPHOESTERASE DOMAIN-RELATED"/>
    <property type="match status" value="1"/>
</dbReference>
<dbReference type="STRING" id="273677.BW34_02631"/>
<protein>
    <submittedName>
        <fullName evidence="2">Metallophosphoesterase</fullName>
    </submittedName>
</protein>
<dbReference type="SUPFAM" id="SSF56300">
    <property type="entry name" value="Metallo-dependent phosphatases"/>
    <property type="match status" value="1"/>
</dbReference>
<organism evidence="2 3">
    <name type="scientific">Microbacterium oleivorans</name>
    <dbReference type="NCBI Taxonomy" id="273677"/>
    <lineage>
        <taxon>Bacteria</taxon>
        <taxon>Bacillati</taxon>
        <taxon>Actinomycetota</taxon>
        <taxon>Actinomycetes</taxon>
        <taxon>Micrococcales</taxon>
        <taxon>Microbacteriaceae</taxon>
        <taxon>Microbacterium</taxon>
    </lineage>
</organism>
<dbReference type="GO" id="GO:0016020">
    <property type="term" value="C:membrane"/>
    <property type="evidence" value="ECO:0007669"/>
    <property type="project" value="GOC"/>
</dbReference>